<comment type="caution">
    <text evidence="1">The sequence shown here is derived from an EMBL/GenBank/DDBJ whole genome shotgun (WGS) entry which is preliminary data.</text>
</comment>
<keyword evidence="2" id="KW-1185">Reference proteome</keyword>
<dbReference type="Proteomes" id="UP000751190">
    <property type="component" value="Unassembled WGS sequence"/>
</dbReference>
<dbReference type="PROSITE" id="PS50096">
    <property type="entry name" value="IQ"/>
    <property type="match status" value="1"/>
</dbReference>
<proteinExistence type="predicted"/>
<accession>A0A8J5XL36</accession>
<evidence type="ECO:0000313" key="2">
    <source>
        <dbReference type="Proteomes" id="UP000751190"/>
    </source>
</evidence>
<dbReference type="EMBL" id="JAGTXO010000012">
    <property type="protein sequence ID" value="KAG8464895.1"/>
    <property type="molecule type" value="Genomic_DNA"/>
</dbReference>
<evidence type="ECO:0000313" key="1">
    <source>
        <dbReference type="EMBL" id="KAG8464895.1"/>
    </source>
</evidence>
<name>A0A8J5XL36_DIALT</name>
<sequence>MSAGQETTRLILRWPTVHARAPSARSLKHDAGAPHDVEAWMSAPRAGPPLAARAVRLPTAAQERRCRKLEAERHQRRLALEAEQRSRALVFQRRHSGAITVSAAQRPETLGVVLRSFADAGRPRSAERASRAVSGASAYERAARRIQRAWRCKRSRRLVRRERRWLLIRGAQEQLVLRPRPVWHAQLRTESFARRRARDAASMPVLLTAREVAQLQRPSLPSDVLQVRRATLGRGHAHAWRA</sequence>
<organism evidence="1 2">
    <name type="scientific">Diacronema lutheri</name>
    <name type="common">Unicellular marine alga</name>
    <name type="synonym">Monochrysis lutheri</name>
    <dbReference type="NCBI Taxonomy" id="2081491"/>
    <lineage>
        <taxon>Eukaryota</taxon>
        <taxon>Haptista</taxon>
        <taxon>Haptophyta</taxon>
        <taxon>Pavlovophyceae</taxon>
        <taxon>Pavlovales</taxon>
        <taxon>Pavlovaceae</taxon>
        <taxon>Diacronema</taxon>
    </lineage>
</organism>
<gene>
    <name evidence="1" type="ORF">KFE25_010263</name>
</gene>
<reference evidence="1" key="1">
    <citation type="submission" date="2021-05" db="EMBL/GenBank/DDBJ databases">
        <title>The genome of the haptophyte Pavlova lutheri (Diacronema luteri, Pavlovales) - a model for lipid biosynthesis in eukaryotic algae.</title>
        <authorList>
            <person name="Hulatt C.J."/>
            <person name="Posewitz M.C."/>
        </authorList>
    </citation>
    <scope>NUCLEOTIDE SEQUENCE</scope>
    <source>
        <strain evidence="1">NIVA-4/92</strain>
    </source>
</reference>
<dbReference type="AlphaFoldDB" id="A0A8J5XL36"/>
<protein>
    <submittedName>
        <fullName evidence="1">Uncharacterized protein</fullName>
    </submittedName>
</protein>